<name>A0AAP0RH45_LIQFO</name>
<comment type="caution">
    <text evidence="2">The sequence shown here is derived from an EMBL/GenBank/DDBJ whole genome shotgun (WGS) entry which is preliminary data.</text>
</comment>
<feature type="region of interest" description="Disordered" evidence="1">
    <location>
        <begin position="90"/>
        <end position="117"/>
    </location>
</feature>
<keyword evidence="3" id="KW-1185">Reference proteome</keyword>
<protein>
    <submittedName>
        <fullName evidence="2">Uncharacterized protein</fullName>
    </submittedName>
</protein>
<sequence>MVYFFPHHEEVEMTIKQGEQLQNVSQQRKLKISDEPMENICEGAWQNLQQSDMQWELRKKHWHAAKSKRRAQRGQCIEELEQFQTGCWQGRRKEDDRACPSEKRHLDEGQINEENTPGGGIDQLLILANSAELLLESEDNFHSANRNNQNSEGWHTTPIDPHIEDKFSNATPTDQKPLGEQLDGMQAVVHMETREGFHGPRRATRLNHIRYQARSKNHSLVQEEIGEYTHGHLQGKTIRLSQLRHQARSKNLVPEGIKEHKHGHLDSQTSEVLPYVAAQRWCEQIENTSKHLSTAGPVEQANGRAEPTRHLAQVNCDTGELKEQQRIARQLRVLRTNKQRGKLSRQNVGASLHKEMHASMKTQIGQTGVNNAEGLPKSSMMLKDQNFIAFSQQLLRTSEQKMQLGEEHPSAAQIQGHPLANQPRGQIHEAYHQQRVRNMLGVQDWGMKYYFTVFPNQVYQQGEAEQLWLLQMADMQQKEFCRMAARQRRAQRIEAKRASKNLHKKLKNHVLNKENLSDGGVPHLHAVRMSELDNTPLKVDRHILQPVNSPCHKVSVEAENKMMCAKGGIRLSQLRREARLGNAHLVGQSHAGTMDRGQEDKHNAVVVRCCTADNG</sequence>
<accession>A0AAP0RH45</accession>
<organism evidence="2 3">
    <name type="scientific">Liquidambar formosana</name>
    <name type="common">Formosan gum</name>
    <dbReference type="NCBI Taxonomy" id="63359"/>
    <lineage>
        <taxon>Eukaryota</taxon>
        <taxon>Viridiplantae</taxon>
        <taxon>Streptophyta</taxon>
        <taxon>Embryophyta</taxon>
        <taxon>Tracheophyta</taxon>
        <taxon>Spermatophyta</taxon>
        <taxon>Magnoliopsida</taxon>
        <taxon>eudicotyledons</taxon>
        <taxon>Gunneridae</taxon>
        <taxon>Pentapetalae</taxon>
        <taxon>Saxifragales</taxon>
        <taxon>Altingiaceae</taxon>
        <taxon>Liquidambar</taxon>
    </lineage>
</organism>
<evidence type="ECO:0000256" key="1">
    <source>
        <dbReference type="SAM" id="MobiDB-lite"/>
    </source>
</evidence>
<evidence type="ECO:0000313" key="2">
    <source>
        <dbReference type="EMBL" id="KAK9276763.1"/>
    </source>
</evidence>
<reference evidence="2 3" key="1">
    <citation type="journal article" date="2024" name="Plant J.">
        <title>Genome sequences and population genomics reveal climatic adaptation and genomic divergence between two closely related sweetgum species.</title>
        <authorList>
            <person name="Xu W.Q."/>
            <person name="Ren C.Q."/>
            <person name="Zhang X.Y."/>
            <person name="Comes H.P."/>
            <person name="Liu X.H."/>
            <person name="Li Y.G."/>
            <person name="Kettle C.J."/>
            <person name="Jalonen R."/>
            <person name="Gaisberger H."/>
            <person name="Ma Y.Z."/>
            <person name="Qiu Y.X."/>
        </authorList>
    </citation>
    <scope>NUCLEOTIDE SEQUENCE [LARGE SCALE GENOMIC DNA]</scope>
    <source>
        <strain evidence="2">Hangzhou</strain>
    </source>
</reference>
<dbReference type="Proteomes" id="UP001415857">
    <property type="component" value="Unassembled WGS sequence"/>
</dbReference>
<feature type="compositionally biased region" description="Basic and acidic residues" evidence="1">
    <location>
        <begin position="91"/>
        <end position="108"/>
    </location>
</feature>
<dbReference type="AlphaFoldDB" id="A0AAP0RH45"/>
<proteinExistence type="predicted"/>
<gene>
    <name evidence="2" type="ORF">L1049_006299</name>
</gene>
<dbReference type="EMBL" id="JBBPBK010000010">
    <property type="protein sequence ID" value="KAK9276763.1"/>
    <property type="molecule type" value="Genomic_DNA"/>
</dbReference>
<evidence type="ECO:0000313" key="3">
    <source>
        <dbReference type="Proteomes" id="UP001415857"/>
    </source>
</evidence>